<reference evidence="3" key="1">
    <citation type="journal article" date="2018" name="Genome Announc.">
        <title>Draft Genome Sequence of the Nitrogen-Fixing and Hormogonia-Inducing Cyanobacterium Nostoc cycadae Strain WK-1, Isolated from the Coralloid Roots of Cycas revoluta.</title>
        <authorList>
            <person name="Kanesaki Y."/>
            <person name="Hirose M."/>
            <person name="Hirose Y."/>
            <person name="Fujisawa T."/>
            <person name="Nakamura Y."/>
            <person name="Watanabe S."/>
            <person name="Matsunaga S."/>
            <person name="Uchida H."/>
            <person name="Murakami A."/>
        </authorList>
    </citation>
    <scope>NUCLEOTIDE SEQUENCE [LARGE SCALE GENOMIC DNA]</scope>
    <source>
        <strain evidence="3">WK-1</strain>
    </source>
</reference>
<gene>
    <name evidence="2" type="ORF">NCWK1_0182</name>
</gene>
<protein>
    <submittedName>
        <fullName evidence="2">Uncharacterized protein</fullName>
    </submittedName>
</protein>
<proteinExistence type="predicted"/>
<keyword evidence="1" id="KW-0472">Membrane</keyword>
<keyword evidence="3" id="KW-1185">Reference proteome</keyword>
<evidence type="ECO:0000313" key="2">
    <source>
        <dbReference type="EMBL" id="GBE90466.1"/>
    </source>
</evidence>
<evidence type="ECO:0000256" key="1">
    <source>
        <dbReference type="SAM" id="Phobius"/>
    </source>
</evidence>
<feature type="transmembrane region" description="Helical" evidence="1">
    <location>
        <begin position="34"/>
        <end position="53"/>
    </location>
</feature>
<accession>A0A2H6LBE9</accession>
<dbReference type="AlphaFoldDB" id="A0A2H6LBE9"/>
<sequence>MINNLFNTLNKLVISVEEIFKLAFTEKTCRDYKTIISGFSIITLILIKNLIFVPKNSKYY</sequence>
<organism evidence="2 3">
    <name type="scientific">Nostoc cycadae WK-1</name>
    <dbReference type="NCBI Taxonomy" id="1861711"/>
    <lineage>
        <taxon>Bacteria</taxon>
        <taxon>Bacillati</taxon>
        <taxon>Cyanobacteriota</taxon>
        <taxon>Cyanophyceae</taxon>
        <taxon>Nostocales</taxon>
        <taxon>Nostocaceae</taxon>
        <taxon>Nostoc</taxon>
    </lineage>
</organism>
<evidence type="ECO:0000313" key="3">
    <source>
        <dbReference type="Proteomes" id="UP000236527"/>
    </source>
</evidence>
<comment type="caution">
    <text evidence="2">The sequence shown here is derived from an EMBL/GenBank/DDBJ whole genome shotgun (WGS) entry which is preliminary data.</text>
</comment>
<keyword evidence="1" id="KW-1133">Transmembrane helix</keyword>
<keyword evidence="1" id="KW-0812">Transmembrane</keyword>
<dbReference type="EMBL" id="BDGE01000002">
    <property type="protein sequence ID" value="GBE90466.1"/>
    <property type="molecule type" value="Genomic_DNA"/>
</dbReference>
<dbReference type="Proteomes" id="UP000236527">
    <property type="component" value="Unassembled WGS sequence"/>
</dbReference>
<name>A0A2H6LBE9_9NOSO</name>